<reference evidence="2" key="2">
    <citation type="submission" date="2020-05" db="UniProtKB">
        <authorList>
            <consortium name="EnsemblMetazoa"/>
        </authorList>
    </citation>
    <scope>IDENTIFICATION</scope>
    <source>
        <strain evidence="2">IAEA</strain>
    </source>
</reference>
<protein>
    <submittedName>
        <fullName evidence="2">Uncharacterized protein</fullName>
    </submittedName>
</protein>
<organism evidence="2 3">
    <name type="scientific">Glossina palpalis gambiensis</name>
    <dbReference type="NCBI Taxonomy" id="67801"/>
    <lineage>
        <taxon>Eukaryota</taxon>
        <taxon>Metazoa</taxon>
        <taxon>Ecdysozoa</taxon>
        <taxon>Arthropoda</taxon>
        <taxon>Hexapoda</taxon>
        <taxon>Insecta</taxon>
        <taxon>Pterygota</taxon>
        <taxon>Neoptera</taxon>
        <taxon>Endopterygota</taxon>
        <taxon>Diptera</taxon>
        <taxon>Brachycera</taxon>
        <taxon>Muscomorpha</taxon>
        <taxon>Hippoboscoidea</taxon>
        <taxon>Glossinidae</taxon>
        <taxon>Glossina</taxon>
    </lineage>
</organism>
<evidence type="ECO:0000313" key="3">
    <source>
        <dbReference type="Proteomes" id="UP000092460"/>
    </source>
</evidence>
<dbReference type="EnsemblMetazoa" id="GPPI016625-RA">
    <property type="protein sequence ID" value="GPPI016625-PA"/>
    <property type="gene ID" value="GPPI016625"/>
</dbReference>
<reference evidence="3" key="1">
    <citation type="submission" date="2015-01" db="EMBL/GenBank/DDBJ databases">
        <authorList>
            <person name="Aksoy S."/>
            <person name="Warren W."/>
            <person name="Wilson R.K."/>
        </authorList>
    </citation>
    <scope>NUCLEOTIDE SEQUENCE [LARGE SCALE GENOMIC DNA]</scope>
    <source>
        <strain evidence="3">IAEA</strain>
    </source>
</reference>
<dbReference type="EMBL" id="JXJN01007559">
    <property type="status" value="NOT_ANNOTATED_CDS"/>
    <property type="molecule type" value="Genomic_DNA"/>
</dbReference>
<keyword evidence="1" id="KW-0472">Membrane</keyword>
<dbReference type="EMBL" id="JXJN01007557">
    <property type="status" value="NOT_ANNOTATED_CDS"/>
    <property type="molecule type" value="Genomic_DNA"/>
</dbReference>
<dbReference type="EMBL" id="JXJN01007558">
    <property type="status" value="NOT_ANNOTATED_CDS"/>
    <property type="molecule type" value="Genomic_DNA"/>
</dbReference>
<dbReference type="EMBL" id="JXJN01007560">
    <property type="status" value="NOT_ANNOTATED_CDS"/>
    <property type="molecule type" value="Genomic_DNA"/>
</dbReference>
<dbReference type="Proteomes" id="UP000092460">
    <property type="component" value="Unassembled WGS sequence"/>
</dbReference>
<dbReference type="AlphaFoldDB" id="A0A1B0B2B8"/>
<keyword evidence="1" id="KW-1133">Transmembrane helix</keyword>
<keyword evidence="3" id="KW-1185">Reference proteome</keyword>
<feature type="transmembrane region" description="Helical" evidence="1">
    <location>
        <begin position="72"/>
        <end position="93"/>
    </location>
</feature>
<evidence type="ECO:0000313" key="2">
    <source>
        <dbReference type="EnsemblMetazoa" id="GPPI016625-PA"/>
    </source>
</evidence>
<evidence type="ECO:0000256" key="1">
    <source>
        <dbReference type="SAM" id="Phobius"/>
    </source>
</evidence>
<name>A0A1B0B2B8_9MUSC</name>
<dbReference type="VEuPathDB" id="VectorBase:GPPI016625"/>
<sequence length="120" mass="13592">MEVCRLDSIFCRESKNLNNERTSAATLAYINEARVVLSRANQPSKYKEIELKTHLFVQEHTLVNEFNKFNGLPSAAATIIVTTHIFLLFSVALNSDINFNDILTGYYKYGQSPTDVLDCL</sequence>
<accession>A0A1B0B2B8</accession>
<proteinExistence type="predicted"/>
<keyword evidence="1" id="KW-0812">Transmembrane</keyword>